<dbReference type="InterPro" id="IPR016187">
    <property type="entry name" value="CTDL_fold"/>
</dbReference>
<keyword evidence="4" id="KW-1185">Reference proteome</keyword>
<dbReference type="InterPro" id="IPR016186">
    <property type="entry name" value="C-type_lectin-like/link_sf"/>
</dbReference>
<dbReference type="Proteomes" id="UP001497482">
    <property type="component" value="Chromosome 7"/>
</dbReference>
<dbReference type="EMBL" id="OZ035829">
    <property type="protein sequence ID" value="CAL1611669.1"/>
    <property type="molecule type" value="Genomic_DNA"/>
</dbReference>
<accession>A0AAV2ME82</accession>
<proteinExistence type="predicted"/>
<evidence type="ECO:0000259" key="2">
    <source>
        <dbReference type="Pfam" id="PF00059"/>
    </source>
</evidence>
<gene>
    <name evidence="3" type="ORF">KC01_LOCUS38062</name>
</gene>
<dbReference type="Gene3D" id="3.10.100.10">
    <property type="entry name" value="Mannose-Binding Protein A, subunit A"/>
    <property type="match status" value="1"/>
</dbReference>
<evidence type="ECO:0000313" key="3">
    <source>
        <dbReference type="EMBL" id="CAL1611669.1"/>
    </source>
</evidence>
<feature type="region of interest" description="Disordered" evidence="1">
    <location>
        <begin position="1"/>
        <end position="26"/>
    </location>
</feature>
<evidence type="ECO:0000313" key="4">
    <source>
        <dbReference type="Proteomes" id="UP001497482"/>
    </source>
</evidence>
<name>A0AAV2ME82_KNICA</name>
<evidence type="ECO:0000256" key="1">
    <source>
        <dbReference type="SAM" id="MobiDB-lite"/>
    </source>
</evidence>
<organism evidence="3 4">
    <name type="scientific">Knipowitschia caucasica</name>
    <name type="common">Caucasian dwarf goby</name>
    <name type="synonym">Pomatoschistus caucasicus</name>
    <dbReference type="NCBI Taxonomy" id="637954"/>
    <lineage>
        <taxon>Eukaryota</taxon>
        <taxon>Metazoa</taxon>
        <taxon>Chordata</taxon>
        <taxon>Craniata</taxon>
        <taxon>Vertebrata</taxon>
        <taxon>Euteleostomi</taxon>
        <taxon>Actinopterygii</taxon>
        <taxon>Neopterygii</taxon>
        <taxon>Teleostei</taxon>
        <taxon>Neoteleostei</taxon>
        <taxon>Acanthomorphata</taxon>
        <taxon>Gobiaria</taxon>
        <taxon>Gobiiformes</taxon>
        <taxon>Gobioidei</taxon>
        <taxon>Gobiidae</taxon>
        <taxon>Gobiinae</taxon>
        <taxon>Knipowitschia</taxon>
    </lineage>
</organism>
<dbReference type="SUPFAM" id="SSF56436">
    <property type="entry name" value="C-type lectin-like"/>
    <property type="match status" value="1"/>
</dbReference>
<feature type="domain" description="C-type lectin" evidence="2">
    <location>
        <begin position="50"/>
        <end position="97"/>
    </location>
</feature>
<dbReference type="AlphaFoldDB" id="A0AAV2ME82"/>
<sequence length="100" mass="11371">MRSGLRIGHQWSPGTRRTVPPSAPATDCTETLRASCYRESDQTYWILDQSLDWKQARSQCKANFANLSSVLNQNQTQDILQALQSLNQAGEEVWIGLYLR</sequence>
<protein>
    <recommendedName>
        <fullName evidence="2">C-type lectin domain-containing protein</fullName>
    </recommendedName>
</protein>
<reference evidence="3 4" key="1">
    <citation type="submission" date="2024-04" db="EMBL/GenBank/DDBJ databases">
        <authorList>
            <person name="Waldvogel A.-M."/>
            <person name="Schoenle A."/>
        </authorList>
    </citation>
    <scope>NUCLEOTIDE SEQUENCE [LARGE SCALE GENOMIC DNA]</scope>
</reference>
<dbReference type="InterPro" id="IPR001304">
    <property type="entry name" value="C-type_lectin-like"/>
</dbReference>
<dbReference type="Pfam" id="PF00059">
    <property type="entry name" value="Lectin_C"/>
    <property type="match status" value="1"/>
</dbReference>